<sequence>MMKDRCKRFCAFAVLGLAVPFAGAHAEEGDYDAWRTSLNLLFPPRADNPVTPAQHDAAQYPLLDHPSGFDDGFSPGAYGVWQTVQVDPSTGAACADGSPYKFFVNRAPNTSNMLLYMEPGGACWDYDSCVIGGDGVRSAINMHGIPDYYMSLAYSDVDLSALGNALVTSLTHNLITPLVERVPPFLDFVKTQSWTLVYVPYCTGDVSGGDKVAVYTDADGGNPTVVHHNGVRNTRAVAAWLKNHLQRPAQLVLSGSSAGGVGSLIHYYPLRRDMAPNRGFLLSDSGPLMSAPTGADPAQYPSVLLHEQIRQTWNTDALFGYLAAEVPGLDADDYGSAYAALANKLPGDRMGTSHFWHDRDFSDYSYGRFYADSAGATGEVRDALNLERWRIDTQRLSATLSGLPNFGGYFPQYRALNESHCNLIVDLKNSDIQEQELELKDFIDSVLDGQGPVMHASESSDAADRAKPPNLLYQLVNLVLGTSG</sequence>
<dbReference type="RefSeq" id="WP_380019007.1">
    <property type="nucleotide sequence ID" value="NZ_JBHSHD010000003.1"/>
</dbReference>
<feature type="chain" id="PRO_5047342801" evidence="1">
    <location>
        <begin position="27"/>
        <end position="484"/>
    </location>
</feature>
<evidence type="ECO:0000313" key="3">
    <source>
        <dbReference type="Proteomes" id="UP001595886"/>
    </source>
</evidence>
<dbReference type="InterPro" id="IPR004963">
    <property type="entry name" value="PAE/NOTUM"/>
</dbReference>
<reference evidence="3" key="1">
    <citation type="journal article" date="2019" name="Int. J. Syst. Evol. Microbiol.">
        <title>The Global Catalogue of Microorganisms (GCM) 10K type strain sequencing project: providing services to taxonomists for standard genome sequencing and annotation.</title>
        <authorList>
            <consortium name="The Broad Institute Genomics Platform"/>
            <consortium name="The Broad Institute Genome Sequencing Center for Infectious Disease"/>
            <person name="Wu L."/>
            <person name="Ma J."/>
        </authorList>
    </citation>
    <scope>NUCLEOTIDE SEQUENCE [LARGE SCALE GENOMIC DNA]</scope>
    <source>
        <strain evidence="3">CCUG 30340</strain>
    </source>
</reference>
<dbReference type="EMBL" id="JBHSHD010000003">
    <property type="protein sequence ID" value="MFC4819253.1"/>
    <property type="molecule type" value="Genomic_DNA"/>
</dbReference>
<comment type="caution">
    <text evidence="2">The sequence shown here is derived from an EMBL/GenBank/DDBJ whole genome shotgun (WGS) entry which is preliminary data.</text>
</comment>
<keyword evidence="3" id="KW-1185">Reference proteome</keyword>
<accession>A0ABV9QR87</accession>
<keyword evidence="2" id="KW-0378">Hydrolase</keyword>
<dbReference type="GO" id="GO:0016787">
    <property type="term" value="F:hydrolase activity"/>
    <property type="evidence" value="ECO:0007669"/>
    <property type="project" value="UniProtKB-KW"/>
</dbReference>
<keyword evidence="1" id="KW-0732">Signal</keyword>
<name>A0ABV9QR87_9GAMM</name>
<dbReference type="PANTHER" id="PTHR21562">
    <property type="entry name" value="NOTUM-RELATED"/>
    <property type="match status" value="1"/>
</dbReference>
<organism evidence="2 3">
    <name type="scientific">Dokdonella ginsengisoli</name>
    <dbReference type="NCBI Taxonomy" id="363846"/>
    <lineage>
        <taxon>Bacteria</taxon>
        <taxon>Pseudomonadati</taxon>
        <taxon>Pseudomonadota</taxon>
        <taxon>Gammaproteobacteria</taxon>
        <taxon>Lysobacterales</taxon>
        <taxon>Rhodanobacteraceae</taxon>
        <taxon>Dokdonella</taxon>
    </lineage>
</organism>
<evidence type="ECO:0000313" key="2">
    <source>
        <dbReference type="EMBL" id="MFC4819253.1"/>
    </source>
</evidence>
<dbReference type="Proteomes" id="UP001595886">
    <property type="component" value="Unassembled WGS sequence"/>
</dbReference>
<dbReference type="Pfam" id="PF03283">
    <property type="entry name" value="PAE"/>
    <property type="match status" value="1"/>
</dbReference>
<proteinExistence type="predicted"/>
<evidence type="ECO:0000256" key="1">
    <source>
        <dbReference type="SAM" id="SignalP"/>
    </source>
</evidence>
<feature type="signal peptide" evidence="1">
    <location>
        <begin position="1"/>
        <end position="26"/>
    </location>
</feature>
<dbReference type="PANTHER" id="PTHR21562:SF83">
    <property type="entry name" value="PECTIN ACETYLESTERASE 4"/>
    <property type="match status" value="1"/>
</dbReference>
<protein>
    <submittedName>
        <fullName evidence="2">Pectin acetylesterase-family hydrolase</fullName>
    </submittedName>
</protein>
<gene>
    <name evidence="2" type="ORF">ACFO6Q_02895</name>
</gene>